<dbReference type="Pfam" id="PF09419">
    <property type="entry name" value="PGP_phosphatase"/>
    <property type="match status" value="1"/>
</dbReference>
<evidence type="ECO:0008006" key="4">
    <source>
        <dbReference type="Google" id="ProtNLM"/>
    </source>
</evidence>
<dbReference type="GO" id="GO:0005737">
    <property type="term" value="C:cytoplasm"/>
    <property type="evidence" value="ECO:0007669"/>
    <property type="project" value="TreeGrafter"/>
</dbReference>
<dbReference type="EMBL" id="JAAARO010000017">
    <property type="protein sequence ID" value="KAF5732480.1"/>
    <property type="molecule type" value="Genomic_DNA"/>
</dbReference>
<dbReference type="OrthoDB" id="198652at2759"/>
<dbReference type="InterPro" id="IPR006549">
    <property type="entry name" value="HAD-SF_hydro_IIIA"/>
</dbReference>
<dbReference type="SUPFAM" id="SSF56784">
    <property type="entry name" value="HAD-like"/>
    <property type="match status" value="1"/>
</dbReference>
<gene>
    <name evidence="2" type="ORF">HS088_TW17G00007</name>
</gene>
<dbReference type="NCBIfam" id="TIGR01668">
    <property type="entry name" value="YqeG_hyp_ppase"/>
    <property type="match status" value="1"/>
</dbReference>
<keyword evidence="3" id="KW-1185">Reference proteome</keyword>
<dbReference type="InterPro" id="IPR010021">
    <property type="entry name" value="PGPP1/Gep4"/>
</dbReference>
<dbReference type="Proteomes" id="UP000593562">
    <property type="component" value="Unassembled WGS sequence"/>
</dbReference>
<dbReference type="InterPro" id="IPR036412">
    <property type="entry name" value="HAD-like_sf"/>
</dbReference>
<dbReference type="InterPro" id="IPR023214">
    <property type="entry name" value="HAD_sf"/>
</dbReference>
<reference evidence="2 3" key="1">
    <citation type="journal article" date="2020" name="Nat. Commun.">
        <title>Genome of Tripterygium wilfordii and identification of cytochrome P450 involved in triptolide biosynthesis.</title>
        <authorList>
            <person name="Tu L."/>
            <person name="Su P."/>
            <person name="Zhang Z."/>
            <person name="Gao L."/>
            <person name="Wang J."/>
            <person name="Hu T."/>
            <person name="Zhou J."/>
            <person name="Zhang Y."/>
            <person name="Zhao Y."/>
            <person name="Liu Y."/>
            <person name="Song Y."/>
            <person name="Tong Y."/>
            <person name="Lu Y."/>
            <person name="Yang J."/>
            <person name="Xu C."/>
            <person name="Jia M."/>
            <person name="Peters R.J."/>
            <person name="Huang L."/>
            <person name="Gao W."/>
        </authorList>
    </citation>
    <scope>NUCLEOTIDE SEQUENCE [LARGE SCALE GENOMIC DNA]</scope>
    <source>
        <strain evidence="3">cv. XIE 37</strain>
        <tissue evidence="2">Leaf</tissue>
    </source>
</reference>
<dbReference type="InterPro" id="IPR027706">
    <property type="entry name" value="PGP_Pase"/>
</dbReference>
<sequence>MQSASVTSLQSYCHCIVSNPFRQPGRKSRSPTSVTLPNYQTHLGHVCSFVLLATNNLSKQRHTNQNIAHPNRIPPAFQHHFRFSSDSNTSNNQTPEIQPQGGQLRTESSATRVCEPSASMWWPDLKAALGQRINIEGIVSSVTVFAKDRHLALPHVAVPDIRHVDWAELHRRGFKGVVFDKDNTLTAPYSLTLWDPLGSSIERCKSVFGHNIAVFSNSAGLFEYDHDGSRARALEATIGIKVIRHRVKKPAGVAEEIEQHFGCESSQLIMVGDRPFTDIVYGNRNGFLTILTAPLSLAGEPFVVRQVRCVEVAIVKHWFERGLTPIGHKLISDPQLCAKDPSSP</sequence>
<evidence type="ECO:0000313" key="3">
    <source>
        <dbReference type="Proteomes" id="UP000593562"/>
    </source>
</evidence>
<organism evidence="2 3">
    <name type="scientific">Tripterygium wilfordii</name>
    <name type="common">Thunder God vine</name>
    <dbReference type="NCBI Taxonomy" id="458696"/>
    <lineage>
        <taxon>Eukaryota</taxon>
        <taxon>Viridiplantae</taxon>
        <taxon>Streptophyta</taxon>
        <taxon>Embryophyta</taxon>
        <taxon>Tracheophyta</taxon>
        <taxon>Spermatophyta</taxon>
        <taxon>Magnoliopsida</taxon>
        <taxon>eudicotyledons</taxon>
        <taxon>Gunneridae</taxon>
        <taxon>Pentapetalae</taxon>
        <taxon>rosids</taxon>
        <taxon>fabids</taxon>
        <taxon>Celastrales</taxon>
        <taxon>Celastraceae</taxon>
        <taxon>Tripterygium</taxon>
    </lineage>
</organism>
<evidence type="ECO:0000313" key="2">
    <source>
        <dbReference type="EMBL" id="KAF5732480.1"/>
    </source>
</evidence>
<proteinExistence type="predicted"/>
<dbReference type="Gene3D" id="3.40.50.1000">
    <property type="entry name" value="HAD superfamily/HAD-like"/>
    <property type="match status" value="1"/>
</dbReference>
<feature type="compositionally biased region" description="Polar residues" evidence="1">
    <location>
        <begin position="84"/>
        <end position="107"/>
    </location>
</feature>
<evidence type="ECO:0000256" key="1">
    <source>
        <dbReference type="SAM" id="MobiDB-lite"/>
    </source>
</evidence>
<dbReference type="PANTHER" id="PTHR19288">
    <property type="entry name" value="4-NITROPHENYLPHOSPHATASE-RELATED"/>
    <property type="match status" value="1"/>
</dbReference>
<dbReference type="AlphaFoldDB" id="A0A7J7CEG6"/>
<accession>A0A7J7CEG6</accession>
<dbReference type="FunCoup" id="A0A7J7CEG6">
    <property type="interactions" value="251"/>
</dbReference>
<name>A0A7J7CEG6_TRIWF</name>
<feature type="region of interest" description="Disordered" evidence="1">
    <location>
        <begin position="81"/>
        <end position="107"/>
    </location>
</feature>
<protein>
    <recommendedName>
        <fullName evidence="4">Haloacid dehalogenase superfamily protein</fullName>
    </recommendedName>
</protein>
<dbReference type="InParanoid" id="A0A7J7CEG6"/>
<dbReference type="PANTHER" id="PTHR19288:SF25">
    <property type="entry name" value="PHOSPHATIDYLGLYCEROPHOSPHATASE GEP4, MITOCHONDRIAL"/>
    <property type="match status" value="1"/>
</dbReference>
<comment type="caution">
    <text evidence="2">The sequence shown here is derived from an EMBL/GenBank/DDBJ whole genome shotgun (WGS) entry which is preliminary data.</text>
</comment>
<dbReference type="GO" id="GO:0008962">
    <property type="term" value="F:phosphatidylglycerophosphatase activity"/>
    <property type="evidence" value="ECO:0007669"/>
    <property type="project" value="InterPro"/>
</dbReference>
<dbReference type="FunFam" id="3.40.50.1000:FF:000148">
    <property type="entry name" value="Haloacid dehalogenase superfamily protein"/>
    <property type="match status" value="1"/>
</dbReference>
<dbReference type="NCBIfam" id="TIGR01662">
    <property type="entry name" value="HAD-SF-IIIA"/>
    <property type="match status" value="1"/>
</dbReference>